<comment type="caution">
    <text evidence="1">The sequence shown here is derived from an EMBL/GenBank/DDBJ whole genome shotgun (WGS) entry which is preliminary data.</text>
</comment>
<sequence length="61" mass="6944">MRHIVCQKTKLGEAVGLIHAGVLCWFLINKVGCVFLSFEESFRLILNPINLAYFTELYGNL</sequence>
<reference evidence="1 2" key="1">
    <citation type="submission" date="2024-01" db="EMBL/GenBank/DDBJ databases">
        <title>Genome assemblies of Stephania.</title>
        <authorList>
            <person name="Yang L."/>
        </authorList>
    </citation>
    <scope>NUCLEOTIDE SEQUENCE [LARGE SCALE GENOMIC DNA]</scope>
    <source>
        <strain evidence="1">JXDWG</strain>
        <tissue evidence="1">Leaf</tissue>
    </source>
</reference>
<dbReference type="EMBL" id="JBBNAG010000008">
    <property type="protein sequence ID" value="KAK9113244.1"/>
    <property type="molecule type" value="Genomic_DNA"/>
</dbReference>
<keyword evidence="2" id="KW-1185">Reference proteome</keyword>
<evidence type="ECO:0000313" key="2">
    <source>
        <dbReference type="Proteomes" id="UP001419268"/>
    </source>
</evidence>
<organism evidence="1 2">
    <name type="scientific">Stephania cephalantha</name>
    <dbReference type="NCBI Taxonomy" id="152367"/>
    <lineage>
        <taxon>Eukaryota</taxon>
        <taxon>Viridiplantae</taxon>
        <taxon>Streptophyta</taxon>
        <taxon>Embryophyta</taxon>
        <taxon>Tracheophyta</taxon>
        <taxon>Spermatophyta</taxon>
        <taxon>Magnoliopsida</taxon>
        <taxon>Ranunculales</taxon>
        <taxon>Menispermaceae</taxon>
        <taxon>Menispermoideae</taxon>
        <taxon>Cissampelideae</taxon>
        <taxon>Stephania</taxon>
    </lineage>
</organism>
<gene>
    <name evidence="1" type="ORF">Scep_020763</name>
</gene>
<dbReference type="AlphaFoldDB" id="A0AAP0NPA2"/>
<evidence type="ECO:0000313" key="1">
    <source>
        <dbReference type="EMBL" id="KAK9113244.1"/>
    </source>
</evidence>
<protein>
    <submittedName>
        <fullName evidence="1">Uncharacterized protein</fullName>
    </submittedName>
</protein>
<dbReference type="Proteomes" id="UP001419268">
    <property type="component" value="Unassembled WGS sequence"/>
</dbReference>
<accession>A0AAP0NPA2</accession>
<proteinExistence type="predicted"/>
<name>A0AAP0NPA2_9MAGN</name>